<dbReference type="AlphaFoldDB" id="A0A0R3MSL6"/>
<accession>A0A0R3MSL6</accession>
<protein>
    <recommendedName>
        <fullName evidence="4">LVIVD repeat-containing protein</fullName>
    </recommendedName>
</protein>
<dbReference type="SUPFAM" id="SSF51004">
    <property type="entry name" value="C-terminal (heme d1) domain of cytochrome cd1-nitrite reductase"/>
    <property type="match status" value="1"/>
</dbReference>
<dbReference type="RefSeq" id="WP_057859255.1">
    <property type="nucleotide sequence ID" value="NZ_LLYB01000071.1"/>
</dbReference>
<feature type="chain" id="PRO_5006444513" description="LVIVD repeat-containing protein" evidence="1">
    <location>
        <begin position="32"/>
        <end position="441"/>
    </location>
</feature>
<dbReference type="OrthoDB" id="8375at2"/>
<feature type="signal peptide" evidence="1">
    <location>
        <begin position="1"/>
        <end position="31"/>
    </location>
</feature>
<sequence>MTELSRRQHLKQLGALAGAAVTSGLSAPAFAAEAEIPPQGIGKGIKHISYSDIGGRPDSVQVMVNKKHVYVGHMFSDGVTILDASDPRNLKPTGFFTAGQYTRTHHLQVSDDLMLLANGANIVAMQSYDSMRGYFENNLADSITNRKKFRSGLSIHDISKPNEMREMAFLEMPGFGINRLWWPGGRYAYVSAHFDGFTDHILCIVDLQNIAKPEIVSKWWLPGMNRAAGEPDLPKGKRVALHHMITAGNRGYAAWRDGGFTIHDISDPVKPTLISRINWSPPFPGGTHTPLPLPKRGLAVVADEANAEKCAKGLFHTFIVDVRAPENPVPISTLPTPRERDFCTIGTFGPHNLHENRPGSFQSEETVFATYNTAGVRVFDIRDAFMPKEVAYWVPPTPRKLVDPRPNVSLAAKTCDACVTAEGLMYVSDWNAGMHVLEYEG</sequence>
<dbReference type="InterPro" id="IPR006311">
    <property type="entry name" value="TAT_signal"/>
</dbReference>
<dbReference type="Pfam" id="PF08309">
    <property type="entry name" value="LVIVD"/>
    <property type="match status" value="1"/>
</dbReference>
<dbReference type="InterPro" id="IPR013211">
    <property type="entry name" value="LVIVD"/>
</dbReference>
<keyword evidence="1" id="KW-0732">Signal</keyword>
<gene>
    <name evidence="2" type="ORF">CQ14_00950</name>
</gene>
<dbReference type="PROSITE" id="PS51318">
    <property type="entry name" value="TAT"/>
    <property type="match status" value="1"/>
</dbReference>
<evidence type="ECO:0000313" key="3">
    <source>
        <dbReference type="Proteomes" id="UP000051660"/>
    </source>
</evidence>
<evidence type="ECO:0000313" key="2">
    <source>
        <dbReference type="EMBL" id="KRR22891.1"/>
    </source>
</evidence>
<name>A0A0R3MSL6_9BRAD</name>
<organism evidence="2 3">
    <name type="scientific">Bradyrhizobium lablabi</name>
    <dbReference type="NCBI Taxonomy" id="722472"/>
    <lineage>
        <taxon>Bacteria</taxon>
        <taxon>Pseudomonadati</taxon>
        <taxon>Pseudomonadota</taxon>
        <taxon>Alphaproteobacteria</taxon>
        <taxon>Hyphomicrobiales</taxon>
        <taxon>Nitrobacteraceae</taxon>
        <taxon>Bradyrhizobium</taxon>
    </lineage>
</organism>
<dbReference type="Proteomes" id="UP000051660">
    <property type="component" value="Unassembled WGS sequence"/>
</dbReference>
<evidence type="ECO:0008006" key="4">
    <source>
        <dbReference type="Google" id="ProtNLM"/>
    </source>
</evidence>
<dbReference type="EMBL" id="LLYB01000071">
    <property type="protein sequence ID" value="KRR22891.1"/>
    <property type="molecule type" value="Genomic_DNA"/>
</dbReference>
<proteinExistence type="predicted"/>
<dbReference type="InterPro" id="IPR011048">
    <property type="entry name" value="Haem_d1_sf"/>
</dbReference>
<comment type="caution">
    <text evidence="2">The sequence shown here is derived from an EMBL/GenBank/DDBJ whole genome shotgun (WGS) entry which is preliminary data.</text>
</comment>
<evidence type="ECO:0000256" key="1">
    <source>
        <dbReference type="SAM" id="SignalP"/>
    </source>
</evidence>
<reference evidence="2 3" key="1">
    <citation type="submission" date="2014-03" db="EMBL/GenBank/DDBJ databases">
        <title>Bradyrhizobium valentinum sp. nov., isolated from effective nodules of Lupinus mariae-josephae, a lupine endemic of basic-lime soils in Eastern Spain.</title>
        <authorList>
            <person name="Duran D."/>
            <person name="Rey L."/>
            <person name="Navarro A."/>
            <person name="Busquets A."/>
            <person name="Imperial J."/>
            <person name="Ruiz-Argueso T."/>
        </authorList>
    </citation>
    <scope>NUCLEOTIDE SEQUENCE [LARGE SCALE GENOMIC DNA]</scope>
    <source>
        <strain evidence="2 3">CCBAU 23086</strain>
    </source>
</reference>